<protein>
    <submittedName>
        <fullName evidence="1">Uncharacterized protein</fullName>
    </submittedName>
</protein>
<evidence type="ECO:0000313" key="2">
    <source>
        <dbReference type="Proteomes" id="UP000680815"/>
    </source>
</evidence>
<accession>A0ABS4AT72</accession>
<keyword evidence="2" id="KW-1185">Reference proteome</keyword>
<dbReference type="RefSeq" id="WP_209351963.1">
    <property type="nucleotide sequence ID" value="NZ_JAGIYZ010000010.1"/>
</dbReference>
<evidence type="ECO:0000313" key="1">
    <source>
        <dbReference type="EMBL" id="MBP0464559.1"/>
    </source>
</evidence>
<name>A0ABS4AT72_9PROT</name>
<sequence>MTGFGLAGVLFAGLAGPAGGSGFIPLMPQAEAFADHAACLAALEAHRAREQVLAVPRTTDAAGQVREVRVVESGIERQGPDRARYASEVWTLHGGPDPAAGRLRIVPGFERHIRLCEGAAMTTTGARGFTQPVYE</sequence>
<reference evidence="1 2" key="1">
    <citation type="submission" date="2021-03" db="EMBL/GenBank/DDBJ databases">
        <authorList>
            <person name="So Y."/>
        </authorList>
    </citation>
    <scope>NUCLEOTIDE SEQUENCE [LARGE SCALE GENOMIC DNA]</scope>
    <source>
        <strain evidence="1 2">PWR1</strain>
    </source>
</reference>
<comment type="caution">
    <text evidence="1">The sequence shown here is derived from an EMBL/GenBank/DDBJ whole genome shotgun (WGS) entry which is preliminary data.</text>
</comment>
<gene>
    <name evidence="1" type="ORF">J5Y09_11635</name>
</gene>
<proteinExistence type="predicted"/>
<organism evidence="1 2">
    <name type="scientific">Roseomonas nitratireducens</name>
    <dbReference type="NCBI Taxonomy" id="2820810"/>
    <lineage>
        <taxon>Bacteria</taxon>
        <taxon>Pseudomonadati</taxon>
        <taxon>Pseudomonadota</taxon>
        <taxon>Alphaproteobacteria</taxon>
        <taxon>Acetobacterales</taxon>
        <taxon>Roseomonadaceae</taxon>
        <taxon>Roseomonas</taxon>
    </lineage>
</organism>
<dbReference type="Proteomes" id="UP000680815">
    <property type="component" value="Unassembled WGS sequence"/>
</dbReference>
<dbReference type="EMBL" id="JAGIYZ010000010">
    <property type="protein sequence ID" value="MBP0464559.1"/>
    <property type="molecule type" value="Genomic_DNA"/>
</dbReference>